<dbReference type="EMBL" id="ML769385">
    <property type="protein sequence ID" value="KAE9410522.1"/>
    <property type="molecule type" value="Genomic_DNA"/>
</dbReference>
<dbReference type="InterPro" id="IPR014710">
    <property type="entry name" value="RmlC-like_jellyroll"/>
</dbReference>
<dbReference type="Gene3D" id="2.60.120.10">
    <property type="entry name" value="Jelly Rolls"/>
    <property type="match status" value="1"/>
</dbReference>
<keyword evidence="3" id="KW-1185">Reference proteome</keyword>
<evidence type="ECO:0000259" key="1">
    <source>
        <dbReference type="PROSITE" id="PS51184"/>
    </source>
</evidence>
<dbReference type="OrthoDB" id="424465at2759"/>
<dbReference type="SMART" id="SM00558">
    <property type="entry name" value="JmjC"/>
    <property type="match status" value="1"/>
</dbReference>
<gene>
    <name evidence="2" type="ORF">BT96DRAFT_961909</name>
</gene>
<protein>
    <submittedName>
        <fullName evidence="2">Clavaminate synthase-like protein</fullName>
    </submittedName>
</protein>
<name>A0A6A4IE28_9AGAR</name>
<dbReference type="AlphaFoldDB" id="A0A6A4IE28"/>
<accession>A0A6A4IE28</accession>
<organism evidence="2 3">
    <name type="scientific">Gymnopus androsaceus JB14</name>
    <dbReference type="NCBI Taxonomy" id="1447944"/>
    <lineage>
        <taxon>Eukaryota</taxon>
        <taxon>Fungi</taxon>
        <taxon>Dikarya</taxon>
        <taxon>Basidiomycota</taxon>
        <taxon>Agaricomycotina</taxon>
        <taxon>Agaricomycetes</taxon>
        <taxon>Agaricomycetidae</taxon>
        <taxon>Agaricales</taxon>
        <taxon>Marasmiineae</taxon>
        <taxon>Omphalotaceae</taxon>
        <taxon>Gymnopus</taxon>
    </lineage>
</organism>
<feature type="domain" description="JmjC" evidence="1">
    <location>
        <begin position="140"/>
        <end position="317"/>
    </location>
</feature>
<dbReference type="InterPro" id="IPR041667">
    <property type="entry name" value="Cupin_8"/>
</dbReference>
<dbReference type="PANTHER" id="PTHR12461">
    <property type="entry name" value="HYPOXIA-INDUCIBLE FACTOR 1 ALPHA INHIBITOR-RELATED"/>
    <property type="match status" value="1"/>
</dbReference>
<evidence type="ECO:0000313" key="3">
    <source>
        <dbReference type="Proteomes" id="UP000799118"/>
    </source>
</evidence>
<dbReference type="SUPFAM" id="SSF51197">
    <property type="entry name" value="Clavaminate synthase-like"/>
    <property type="match status" value="1"/>
</dbReference>
<dbReference type="InterPro" id="IPR003347">
    <property type="entry name" value="JmjC_dom"/>
</dbReference>
<evidence type="ECO:0000313" key="2">
    <source>
        <dbReference type="EMBL" id="KAE9410522.1"/>
    </source>
</evidence>
<dbReference type="Proteomes" id="UP000799118">
    <property type="component" value="Unassembled WGS sequence"/>
</dbReference>
<dbReference type="PROSITE" id="PS51184">
    <property type="entry name" value="JMJC"/>
    <property type="match status" value="1"/>
</dbReference>
<proteinExistence type="predicted"/>
<sequence>MASRPSQQASLEWLSREYHDLNGSHIDVLENPPTALEFARIVHISRPVLIRGFKIPASTSKWSNDYLINKMGSLPVSVAVTPNGRADAVTPGLDGKLFFAEPAVETMTMKFLLDNLSDDDAHAETFYLQSQNGNVYSSRFFQGQDDPSEFAPLRQDIPSDVKWCTEALDRAPEAVNLWIGNGKSVSSIHSDPFENIYHVVRGTKYFTLLPPMDGFWLDERLYPHATYVRNGKGGDLTLQPSSDTPSVRWASISDHLSRRLPQEAHPIHLSVGVGETLYLPPGWFHEVRQAECGITIALNWWYDTCMQGHSWVLLSYLRAIKDVPLGNAEDDSDETMY</sequence>
<reference evidence="2" key="1">
    <citation type="journal article" date="2019" name="Environ. Microbiol.">
        <title>Fungal ecological strategies reflected in gene transcription - a case study of two litter decomposers.</title>
        <authorList>
            <person name="Barbi F."/>
            <person name="Kohler A."/>
            <person name="Barry K."/>
            <person name="Baskaran P."/>
            <person name="Daum C."/>
            <person name="Fauchery L."/>
            <person name="Ihrmark K."/>
            <person name="Kuo A."/>
            <person name="LaButti K."/>
            <person name="Lipzen A."/>
            <person name="Morin E."/>
            <person name="Grigoriev I.V."/>
            <person name="Henrissat B."/>
            <person name="Lindahl B."/>
            <person name="Martin F."/>
        </authorList>
    </citation>
    <scope>NUCLEOTIDE SEQUENCE</scope>
    <source>
        <strain evidence="2">JB14</strain>
    </source>
</reference>
<dbReference type="Pfam" id="PF13621">
    <property type="entry name" value="Cupin_8"/>
    <property type="match status" value="1"/>
</dbReference>
<dbReference type="PANTHER" id="PTHR12461:SF99">
    <property type="entry name" value="BIFUNCTIONAL PEPTIDASE AND (3S)-LYSYL HYDROXYLASE JMJD7"/>
    <property type="match status" value="1"/>
</dbReference>